<evidence type="ECO:0000259" key="5">
    <source>
        <dbReference type="PROSITE" id="PS50053"/>
    </source>
</evidence>
<dbReference type="OMA" id="DQYEQRT"/>
<dbReference type="VEuPathDB" id="CryptoDB:Vbra_18544"/>
<dbReference type="GO" id="GO:0043014">
    <property type="term" value="F:alpha-tubulin binding"/>
    <property type="evidence" value="ECO:0007669"/>
    <property type="project" value="InterPro"/>
</dbReference>
<dbReference type="SMART" id="SM01052">
    <property type="entry name" value="CAP_GLY"/>
    <property type="match status" value="1"/>
</dbReference>
<dbReference type="Pfam" id="PF01302">
    <property type="entry name" value="CAP_GLY"/>
    <property type="match status" value="1"/>
</dbReference>
<dbReference type="Pfam" id="PF14560">
    <property type="entry name" value="Ubiquitin_2"/>
    <property type="match status" value="1"/>
</dbReference>
<dbReference type="GO" id="GO:0007021">
    <property type="term" value="P:tubulin complex assembly"/>
    <property type="evidence" value="ECO:0007669"/>
    <property type="project" value="InterPro"/>
</dbReference>
<evidence type="ECO:0000256" key="3">
    <source>
        <dbReference type="ARBA" id="ARBA00023186"/>
    </source>
</evidence>
<evidence type="ECO:0000313" key="8">
    <source>
        <dbReference type="Proteomes" id="UP000041254"/>
    </source>
</evidence>
<dbReference type="Gene3D" id="2.30.30.190">
    <property type="entry name" value="CAP Gly-rich-like domain"/>
    <property type="match status" value="1"/>
</dbReference>
<dbReference type="GO" id="GO:0031122">
    <property type="term" value="P:cytoplasmic microtubule organization"/>
    <property type="evidence" value="ECO:0007669"/>
    <property type="project" value="TreeGrafter"/>
</dbReference>
<sequence length="249" mass="27875">MADSLQRPLGGCALVPLDITHSNFENHRWAEIRLDPEHTIEQIKERLYRMVGTPPASMKLTLQHPTGEFEIPLDDDSAQLKRYGIEPGLVLHIDDTDPNSLSKGGGLEHTEMVAKYTMSDEDYAKRSGTMREFKARMQAARPELFSQGDASSEEPAESLEQLKQDYPVDSRCEVQPGGRRGRVAYVGQVEGGTGNYIGVELDEPQGKNDGTKNGKRYFDCRPNYGCFVRRDKVAVGDFPPIDPFDLEEL</sequence>
<comment type="subcellular location">
    <subcellularLocation>
        <location evidence="1">Cytoplasm</location>
    </subcellularLocation>
</comment>
<gene>
    <name evidence="7" type="ORF">Vbra_18544</name>
</gene>
<proteinExistence type="inferred from homology"/>
<evidence type="ECO:0000259" key="6">
    <source>
        <dbReference type="PROSITE" id="PS50245"/>
    </source>
</evidence>
<dbReference type="Gene3D" id="3.10.20.90">
    <property type="entry name" value="Phosphatidylinositol 3-kinase Catalytic Subunit, Chain A, domain 1"/>
    <property type="match status" value="1"/>
</dbReference>
<evidence type="ECO:0000256" key="4">
    <source>
        <dbReference type="ARBA" id="ARBA00025779"/>
    </source>
</evidence>
<dbReference type="PhylomeDB" id="A0A0G4GSF8"/>
<protein>
    <recommendedName>
        <fullName evidence="9">CAP-Gly domain-containing protein</fullName>
    </recommendedName>
</protein>
<organism evidence="7 8">
    <name type="scientific">Vitrella brassicaformis (strain CCMP3155)</name>
    <dbReference type="NCBI Taxonomy" id="1169540"/>
    <lineage>
        <taxon>Eukaryota</taxon>
        <taxon>Sar</taxon>
        <taxon>Alveolata</taxon>
        <taxon>Colpodellida</taxon>
        <taxon>Vitrellaceae</taxon>
        <taxon>Vitrella</taxon>
    </lineage>
</organism>
<dbReference type="SUPFAM" id="SSF74924">
    <property type="entry name" value="Cap-Gly domain"/>
    <property type="match status" value="1"/>
</dbReference>
<dbReference type="SUPFAM" id="SSF54236">
    <property type="entry name" value="Ubiquitin-like"/>
    <property type="match status" value="1"/>
</dbReference>
<dbReference type="AlphaFoldDB" id="A0A0G4GSF8"/>
<dbReference type="InterPro" id="IPR045172">
    <property type="entry name" value="TBCB_Ubl"/>
</dbReference>
<keyword evidence="2" id="KW-0963">Cytoplasm</keyword>
<dbReference type="GO" id="GO:0051010">
    <property type="term" value="F:microtubule plus-end binding"/>
    <property type="evidence" value="ECO:0007669"/>
    <property type="project" value="TreeGrafter"/>
</dbReference>
<feature type="domain" description="Ubiquitin-like" evidence="5">
    <location>
        <begin position="17"/>
        <end position="93"/>
    </location>
</feature>
<dbReference type="OrthoDB" id="2130750at2759"/>
<dbReference type="InterPro" id="IPR000938">
    <property type="entry name" value="CAP-Gly_domain"/>
</dbReference>
<dbReference type="InterPro" id="IPR036859">
    <property type="entry name" value="CAP-Gly_dom_sf"/>
</dbReference>
<dbReference type="GO" id="GO:0007023">
    <property type="term" value="P:post-chaperonin tubulin folding pathway"/>
    <property type="evidence" value="ECO:0007669"/>
    <property type="project" value="InterPro"/>
</dbReference>
<name>A0A0G4GSF8_VITBC</name>
<dbReference type="InterPro" id="IPR000626">
    <property type="entry name" value="Ubiquitin-like_dom"/>
</dbReference>
<dbReference type="GO" id="GO:0035371">
    <property type="term" value="C:microtubule plus-end"/>
    <property type="evidence" value="ECO:0007669"/>
    <property type="project" value="TreeGrafter"/>
</dbReference>
<dbReference type="GO" id="GO:0005737">
    <property type="term" value="C:cytoplasm"/>
    <property type="evidence" value="ECO:0007669"/>
    <property type="project" value="UniProtKB-SubCell"/>
</dbReference>
<dbReference type="EMBL" id="CDMY01000781">
    <property type="protein sequence ID" value="CEM33406.1"/>
    <property type="molecule type" value="Genomic_DNA"/>
</dbReference>
<evidence type="ECO:0000256" key="2">
    <source>
        <dbReference type="ARBA" id="ARBA00022490"/>
    </source>
</evidence>
<evidence type="ECO:0000313" key="7">
    <source>
        <dbReference type="EMBL" id="CEM33406.1"/>
    </source>
</evidence>
<dbReference type="Proteomes" id="UP000041254">
    <property type="component" value="Unassembled WGS sequence"/>
</dbReference>
<dbReference type="GO" id="GO:0005634">
    <property type="term" value="C:nucleus"/>
    <property type="evidence" value="ECO:0007669"/>
    <property type="project" value="TreeGrafter"/>
</dbReference>
<dbReference type="PANTHER" id="PTHR18916">
    <property type="entry name" value="DYNACTIN 1-RELATED MICROTUBULE-BINDING"/>
    <property type="match status" value="1"/>
</dbReference>
<evidence type="ECO:0008006" key="9">
    <source>
        <dbReference type="Google" id="ProtNLM"/>
    </source>
</evidence>
<dbReference type="PROSITE" id="PS00845">
    <property type="entry name" value="CAP_GLY_1"/>
    <property type="match status" value="1"/>
</dbReference>
<comment type="similarity">
    <text evidence="4">Belongs to the TBCB family.</text>
</comment>
<dbReference type="STRING" id="1169540.A0A0G4GSF8"/>
<keyword evidence="8" id="KW-1185">Reference proteome</keyword>
<dbReference type="PROSITE" id="PS50053">
    <property type="entry name" value="UBIQUITIN_2"/>
    <property type="match status" value="1"/>
</dbReference>
<dbReference type="InterPro" id="IPR029071">
    <property type="entry name" value="Ubiquitin-like_domsf"/>
</dbReference>
<evidence type="ECO:0000256" key="1">
    <source>
        <dbReference type="ARBA" id="ARBA00004496"/>
    </source>
</evidence>
<dbReference type="CDD" id="cd01789">
    <property type="entry name" value="Ubl_TBCB"/>
    <property type="match status" value="1"/>
</dbReference>
<reference evidence="7 8" key="1">
    <citation type="submission" date="2014-11" db="EMBL/GenBank/DDBJ databases">
        <authorList>
            <person name="Zhu J."/>
            <person name="Qi W."/>
            <person name="Song R."/>
        </authorList>
    </citation>
    <scope>NUCLEOTIDE SEQUENCE [LARGE SCALE GENOMIC DNA]</scope>
</reference>
<keyword evidence="3" id="KW-0143">Chaperone</keyword>
<dbReference type="PROSITE" id="PS50245">
    <property type="entry name" value="CAP_GLY_2"/>
    <property type="match status" value="1"/>
</dbReference>
<dbReference type="PANTHER" id="PTHR18916:SF85">
    <property type="entry name" value="TUBULIN-FOLDING COFACTOR B"/>
    <property type="match status" value="1"/>
</dbReference>
<feature type="domain" description="CAP-Gly" evidence="6">
    <location>
        <begin position="187"/>
        <end position="229"/>
    </location>
</feature>
<dbReference type="InParanoid" id="A0A0G4GSF8"/>
<accession>A0A0G4GSF8</accession>
<dbReference type="FunCoup" id="A0A0G4GSF8">
    <property type="interactions" value="444"/>
</dbReference>